<organism evidence="5 6">
    <name type="scientific">Tetradesmus obliquus</name>
    <name type="common">Green alga</name>
    <name type="synonym">Acutodesmus obliquus</name>
    <dbReference type="NCBI Taxonomy" id="3088"/>
    <lineage>
        <taxon>Eukaryota</taxon>
        <taxon>Viridiplantae</taxon>
        <taxon>Chlorophyta</taxon>
        <taxon>core chlorophytes</taxon>
        <taxon>Chlorophyceae</taxon>
        <taxon>CS clade</taxon>
        <taxon>Sphaeropleales</taxon>
        <taxon>Scenedesmaceae</taxon>
        <taxon>Tetradesmus</taxon>
    </lineage>
</organism>
<reference evidence="5 6" key="1">
    <citation type="submission" date="2023-05" db="EMBL/GenBank/DDBJ databases">
        <title>A 100% complete, gapless, phased diploid assembly of the Scenedesmus obliquus UTEX 3031 genome.</title>
        <authorList>
            <person name="Biondi T.C."/>
            <person name="Hanschen E.R."/>
            <person name="Kwon T."/>
            <person name="Eng W."/>
            <person name="Kruse C.P.S."/>
            <person name="Koehler S.I."/>
            <person name="Kunde Y."/>
            <person name="Gleasner C.D."/>
            <person name="You Mak K.T."/>
            <person name="Polle J."/>
            <person name="Hovde B.T."/>
            <person name="Starkenburg S.R."/>
        </authorList>
    </citation>
    <scope>NUCLEOTIDE SEQUENCE [LARGE SCALE GENOMIC DNA]</scope>
    <source>
        <strain evidence="5 6">DOE0152z</strain>
    </source>
</reference>
<feature type="compositionally biased region" description="Low complexity" evidence="4">
    <location>
        <begin position="524"/>
        <end position="547"/>
    </location>
</feature>
<feature type="compositionally biased region" description="Gly residues" evidence="4">
    <location>
        <begin position="415"/>
        <end position="428"/>
    </location>
</feature>
<dbReference type="Proteomes" id="UP001244341">
    <property type="component" value="Chromosome 13b"/>
</dbReference>
<feature type="compositionally biased region" description="Low complexity" evidence="4">
    <location>
        <begin position="134"/>
        <end position="179"/>
    </location>
</feature>
<evidence type="ECO:0000256" key="3">
    <source>
        <dbReference type="SAM" id="Coils"/>
    </source>
</evidence>
<feature type="compositionally biased region" description="Low complexity" evidence="4">
    <location>
        <begin position="295"/>
        <end position="313"/>
    </location>
</feature>
<feature type="coiled-coil region" evidence="3">
    <location>
        <begin position="41"/>
        <end position="68"/>
    </location>
</feature>
<evidence type="ECO:0000256" key="2">
    <source>
        <dbReference type="ARBA" id="ARBA00023175"/>
    </source>
</evidence>
<feature type="region of interest" description="Disordered" evidence="4">
    <location>
        <begin position="295"/>
        <end position="366"/>
    </location>
</feature>
<proteinExistence type="predicted"/>
<dbReference type="CDD" id="cd14686">
    <property type="entry name" value="bZIP"/>
    <property type="match status" value="1"/>
</dbReference>
<evidence type="ECO:0000313" key="6">
    <source>
        <dbReference type="Proteomes" id="UP001244341"/>
    </source>
</evidence>
<feature type="compositionally biased region" description="Pro residues" evidence="4">
    <location>
        <begin position="204"/>
        <end position="213"/>
    </location>
</feature>
<keyword evidence="2" id="KW-0505">Motor protein</keyword>
<dbReference type="PANTHER" id="PTHR47968:SF75">
    <property type="entry name" value="CENTROMERE-ASSOCIATED PROTEIN E"/>
    <property type="match status" value="1"/>
</dbReference>
<keyword evidence="6" id="KW-1185">Reference proteome</keyword>
<evidence type="ECO:0000313" key="5">
    <source>
        <dbReference type="EMBL" id="WIA21201.1"/>
    </source>
</evidence>
<name>A0ABY8ULD6_TETOB</name>
<dbReference type="EMBL" id="CP126220">
    <property type="protein sequence ID" value="WIA21201.1"/>
    <property type="molecule type" value="Genomic_DNA"/>
</dbReference>
<evidence type="ECO:0000256" key="4">
    <source>
        <dbReference type="SAM" id="MobiDB-lite"/>
    </source>
</evidence>
<dbReference type="PANTHER" id="PTHR47968">
    <property type="entry name" value="CENTROMERE PROTEIN E"/>
    <property type="match status" value="1"/>
</dbReference>
<keyword evidence="1 3" id="KW-0175">Coiled coil</keyword>
<feature type="region of interest" description="Disordered" evidence="4">
    <location>
        <begin position="129"/>
        <end position="225"/>
    </location>
</feature>
<evidence type="ECO:0008006" key="7">
    <source>
        <dbReference type="Google" id="ProtNLM"/>
    </source>
</evidence>
<protein>
    <recommendedName>
        <fullName evidence="7">BZIP domain-containing protein</fullName>
    </recommendedName>
</protein>
<feature type="compositionally biased region" description="Low complexity" evidence="4">
    <location>
        <begin position="187"/>
        <end position="203"/>
    </location>
</feature>
<accession>A0ABY8ULD6</accession>
<evidence type="ECO:0000256" key="1">
    <source>
        <dbReference type="ARBA" id="ARBA00023054"/>
    </source>
</evidence>
<sequence>MLTPAGASTRVALNEGSLLAWVAGLQKVAVRKQAAHERKHKQRRKDKVSQLQAEVAAKQAQLQALKLEHMALAAKARALDQLLASAGDDVSLMEEALQQLDLKADSREASEEAAAAAAAAVAALQGEGPWAGAQPMQQQQQQQQQRRRQQQPQPQASTAQSPAPPLQQQQQQQQQQSMMELLSQMDQDPQPQQQQQPQQSAPVQQPPAPPPPQQQQQQQQQGRYHYQALHQQGLAALMSSNLESLEDILGGVLGATPAAAAAPTPAAAAAAQPAAAALPAHCDVWAAAALQHEQQQQQQQQQDVDMPQQQQQQVGGGSKSLTQPSACSSGSWPATTPGRTNSSFVSATEASSSRGEASSSAPSSPSIDPAGAALFGTAAAALAAAQAAAAAAAAPGAGLMVPGNGLNPGLNPNTAGGGGRNPAGGGGLNPASVAEELDALGARYSPGRPNALLQEKLPEIQALHKRVVVQLMPLLLQVQQEQLAQQVQQQQQQQQQQQGLGQAGEGLSQPPATIKIEPGLTLEQQQQQQQQDLPQLPAGLQQQQQQQHSPAMAALNSLMLDYSRQLHSFAVLNRLSTQALYTLNIETGTLGVPPPPGHWKRVAAMLKDRLPPQALADLCVARQLYSSTVMRIKQQRQLLVLQLAALLDGTTGMAGYATDAVINSVAGPHCAGAQLLDAIDSSLRKEYSLEGVYQWMTHAIIPMHVLAELVVHSYPYKADIHMTLLELMSEQEMPTLTAVQQLQLSQLQQQQDRLMAQQQQAAALLAQQQQTAAMLSQQHAAMQKLQQQQMLLAGGSSMEDVQQQQQQNGGLGMTMYAGYGL</sequence>
<feature type="region of interest" description="Disordered" evidence="4">
    <location>
        <begin position="522"/>
        <end position="548"/>
    </location>
</feature>
<feature type="compositionally biased region" description="Polar residues" evidence="4">
    <location>
        <begin position="319"/>
        <end position="341"/>
    </location>
</feature>
<gene>
    <name evidence="5" type="ORF">OEZ85_000449</name>
</gene>
<feature type="region of interest" description="Disordered" evidence="4">
    <location>
        <begin position="410"/>
        <end position="430"/>
    </location>
</feature>
<dbReference type="InterPro" id="IPR027640">
    <property type="entry name" value="Kinesin-like_fam"/>
</dbReference>
<feature type="compositionally biased region" description="Low complexity" evidence="4">
    <location>
        <begin position="342"/>
        <end position="366"/>
    </location>
</feature>